<dbReference type="Gene3D" id="1.20.920.10">
    <property type="entry name" value="Bromodomain-like"/>
    <property type="match status" value="1"/>
</dbReference>
<dbReference type="InterPro" id="IPR036427">
    <property type="entry name" value="Bromodomain-like_sf"/>
</dbReference>
<dbReference type="InterPro" id="IPR001487">
    <property type="entry name" value="Bromodomain"/>
</dbReference>
<evidence type="ECO:0000256" key="9">
    <source>
        <dbReference type="PROSITE-ProRule" id="PRU00146"/>
    </source>
</evidence>
<evidence type="ECO:0000256" key="4">
    <source>
        <dbReference type="ARBA" id="ARBA00022833"/>
    </source>
</evidence>
<dbReference type="PRINTS" id="PR00503">
    <property type="entry name" value="BROMODOMAIN"/>
</dbReference>
<evidence type="ECO:0000256" key="5">
    <source>
        <dbReference type="ARBA" id="ARBA00023054"/>
    </source>
</evidence>
<evidence type="ECO:0000256" key="8">
    <source>
        <dbReference type="PROSITE-ProRule" id="PRU00035"/>
    </source>
</evidence>
<proteinExistence type="predicted"/>
<keyword evidence="3 9" id="KW-0863">Zinc-finger</keyword>
<feature type="domain" description="Bromo" evidence="11">
    <location>
        <begin position="384"/>
        <end position="456"/>
    </location>
</feature>
<dbReference type="PANTHER" id="PTHR45915:SF7">
    <property type="entry name" value="TRIPARTITE MOTIF-CONTAINING PROTEIN 66"/>
    <property type="match status" value="1"/>
</dbReference>
<dbReference type="Pfam" id="PF00628">
    <property type="entry name" value="PHD"/>
    <property type="match status" value="1"/>
</dbReference>
<dbReference type="PROSITE" id="PS50014">
    <property type="entry name" value="BROMODOMAIN_2"/>
    <property type="match status" value="1"/>
</dbReference>
<name>A0A1A8JNP5_NOTKU</name>
<dbReference type="PROSITE" id="PS01359">
    <property type="entry name" value="ZF_PHD_1"/>
    <property type="match status" value="1"/>
</dbReference>
<feature type="region of interest" description="Disordered" evidence="10">
    <location>
        <begin position="1"/>
        <end position="20"/>
    </location>
</feature>
<dbReference type="AlphaFoldDB" id="A0A1A8JNP5"/>
<dbReference type="InterPro" id="IPR001965">
    <property type="entry name" value="Znf_PHD"/>
</dbReference>
<dbReference type="InterPro" id="IPR011011">
    <property type="entry name" value="Znf_FYVE_PHD"/>
</dbReference>
<dbReference type="InterPro" id="IPR013083">
    <property type="entry name" value="Znf_RING/FYVE/PHD"/>
</dbReference>
<reference evidence="13" key="1">
    <citation type="submission" date="2016-05" db="EMBL/GenBank/DDBJ databases">
        <authorList>
            <person name="Lavstsen T."/>
            <person name="Jespersen J.S."/>
        </authorList>
    </citation>
    <scope>NUCLEOTIDE SEQUENCE</scope>
    <source>
        <tissue evidence="13">Brain</tissue>
    </source>
</reference>
<evidence type="ECO:0000313" key="13">
    <source>
        <dbReference type="EMBL" id="SBR20965.1"/>
    </source>
</evidence>
<keyword evidence="4" id="KW-0862">Zinc</keyword>
<protein>
    <submittedName>
        <fullName evidence="13">Tripartite motif containing 66</fullName>
    </submittedName>
</protein>
<dbReference type="PANTHER" id="PTHR45915">
    <property type="entry name" value="TRANSCRIPTION INTERMEDIARY FACTOR"/>
    <property type="match status" value="1"/>
</dbReference>
<sequence>MADLTHRCHGNFPQRRATPFPQGLRCRARLAQEATSSETGPNLSPEHNNFNSGFCELQKEPNWCCNGKPGAAFPPSGKREQRPGKSVQDLLKRTRIHPEAQRILGNSSIAVVSLERLNFQTVSLLSLQPVVSLVRLPSQTQTKHQHDQDLKHHQQNRFRPKDILELKEVSLNAESAEAADWDQTGATSWTELYHSESALFGEPEQDSGFDCESNPDQPYILFASGSEDGKSDSETFYLDPDAEQAVLFELDPEVEAEQGRLLGLEDESEVVEVDHCEDQSLEQECEARAEPEQMESEDFCAVCLNGGDLLCCDRCPKVYHLSCHVPRLTSFPLGDWVCTLCRSDQEPPQAYDCENTHPGGTVKVPYTLSHQDQRRCEKLSLLLYCHTLSAPFHEPVSPLARNYYQIIKKPIDLSVIRRKLDRSNTLHYFSSEQFVDDVLLMFKNCAKFNYPDSEVAHAGRNLEMFFLSKLKEIFPDQTFPSATQNRTDRARLQWFRRKRRNVFSGKKYYL</sequence>
<evidence type="ECO:0000259" key="12">
    <source>
        <dbReference type="PROSITE" id="PS50016"/>
    </source>
</evidence>
<dbReference type="SUPFAM" id="SSF57903">
    <property type="entry name" value="FYVE/PHD zinc finger"/>
    <property type="match status" value="1"/>
</dbReference>
<dbReference type="SMART" id="SM00297">
    <property type="entry name" value="BROMO"/>
    <property type="match status" value="1"/>
</dbReference>
<dbReference type="EMBL" id="HAEE01000949">
    <property type="protein sequence ID" value="SBR20965.1"/>
    <property type="molecule type" value="Transcribed_RNA"/>
</dbReference>
<dbReference type="PROSITE" id="PS50016">
    <property type="entry name" value="ZF_PHD_2"/>
    <property type="match status" value="1"/>
</dbReference>
<dbReference type="GO" id="GO:0005634">
    <property type="term" value="C:nucleus"/>
    <property type="evidence" value="ECO:0007669"/>
    <property type="project" value="UniProtKB-SubCell"/>
</dbReference>
<accession>A0A1A8JNP5</accession>
<keyword evidence="6 8" id="KW-0103">Bromodomain</keyword>
<dbReference type="SMART" id="SM00249">
    <property type="entry name" value="PHD"/>
    <property type="match status" value="1"/>
</dbReference>
<dbReference type="Pfam" id="PF00439">
    <property type="entry name" value="Bromodomain"/>
    <property type="match status" value="1"/>
</dbReference>
<evidence type="ECO:0000256" key="10">
    <source>
        <dbReference type="SAM" id="MobiDB-lite"/>
    </source>
</evidence>
<dbReference type="InterPro" id="IPR019786">
    <property type="entry name" value="Zinc_finger_PHD-type_CS"/>
</dbReference>
<feature type="region of interest" description="Disordered" evidence="10">
    <location>
        <begin position="138"/>
        <end position="157"/>
    </location>
</feature>
<keyword evidence="5" id="KW-0175">Coiled coil</keyword>
<evidence type="ECO:0000256" key="2">
    <source>
        <dbReference type="ARBA" id="ARBA00022723"/>
    </source>
</evidence>
<dbReference type="GO" id="GO:0008270">
    <property type="term" value="F:zinc ion binding"/>
    <property type="evidence" value="ECO:0007669"/>
    <property type="project" value="UniProtKB-KW"/>
</dbReference>
<keyword evidence="7" id="KW-0539">Nucleus</keyword>
<keyword evidence="2" id="KW-0479">Metal-binding</keyword>
<comment type="subcellular location">
    <subcellularLocation>
        <location evidence="1">Nucleus</location>
    </subcellularLocation>
</comment>
<dbReference type="CDD" id="cd05502">
    <property type="entry name" value="Bromo_tif1_like"/>
    <property type="match status" value="1"/>
</dbReference>
<evidence type="ECO:0000256" key="6">
    <source>
        <dbReference type="ARBA" id="ARBA00023117"/>
    </source>
</evidence>
<dbReference type="InterPro" id="IPR019787">
    <property type="entry name" value="Znf_PHD-finger"/>
</dbReference>
<dbReference type="GO" id="GO:0000785">
    <property type="term" value="C:chromatin"/>
    <property type="evidence" value="ECO:0007669"/>
    <property type="project" value="TreeGrafter"/>
</dbReference>
<evidence type="ECO:0000259" key="11">
    <source>
        <dbReference type="PROSITE" id="PS50014"/>
    </source>
</evidence>
<dbReference type="FunFam" id="3.30.40.10:FF:000123">
    <property type="entry name" value="E3 ubiquitin-protein ligase TRIM33"/>
    <property type="match status" value="1"/>
</dbReference>
<gene>
    <name evidence="13" type="primary">TRIM66</name>
</gene>
<dbReference type="EMBL" id="HAED01009643">
    <property type="protein sequence ID" value="SBQ95855.1"/>
    <property type="molecule type" value="Transcribed_RNA"/>
</dbReference>
<reference evidence="13" key="2">
    <citation type="submission" date="2016-06" db="EMBL/GenBank/DDBJ databases">
        <title>The genome of a short-lived fish provides insights into sex chromosome evolution and the genetic control of aging.</title>
        <authorList>
            <person name="Reichwald K."/>
            <person name="Felder M."/>
            <person name="Petzold A."/>
            <person name="Koch P."/>
            <person name="Groth M."/>
            <person name="Platzer M."/>
        </authorList>
    </citation>
    <scope>NUCLEOTIDE SEQUENCE</scope>
    <source>
        <tissue evidence="13">Brain</tissue>
    </source>
</reference>
<dbReference type="SUPFAM" id="SSF47370">
    <property type="entry name" value="Bromodomain"/>
    <property type="match status" value="1"/>
</dbReference>
<evidence type="ECO:0000256" key="3">
    <source>
        <dbReference type="ARBA" id="ARBA00022771"/>
    </source>
</evidence>
<organism evidence="13">
    <name type="scientific">Nothobranchius kuhntae</name>
    <name type="common">Beira killifish</name>
    <dbReference type="NCBI Taxonomy" id="321403"/>
    <lineage>
        <taxon>Eukaryota</taxon>
        <taxon>Metazoa</taxon>
        <taxon>Chordata</taxon>
        <taxon>Craniata</taxon>
        <taxon>Vertebrata</taxon>
        <taxon>Euteleostomi</taxon>
        <taxon>Actinopterygii</taxon>
        <taxon>Neopterygii</taxon>
        <taxon>Teleostei</taxon>
        <taxon>Neoteleostei</taxon>
        <taxon>Acanthomorphata</taxon>
        <taxon>Ovalentaria</taxon>
        <taxon>Atherinomorphae</taxon>
        <taxon>Cyprinodontiformes</taxon>
        <taxon>Nothobranchiidae</taxon>
        <taxon>Nothobranchius</taxon>
    </lineage>
</organism>
<evidence type="ECO:0000256" key="7">
    <source>
        <dbReference type="ARBA" id="ARBA00023242"/>
    </source>
</evidence>
<evidence type="ECO:0000256" key="1">
    <source>
        <dbReference type="ARBA" id="ARBA00004123"/>
    </source>
</evidence>
<feature type="domain" description="PHD-type" evidence="12">
    <location>
        <begin position="297"/>
        <end position="344"/>
    </location>
</feature>
<dbReference type="Gene3D" id="3.30.40.10">
    <property type="entry name" value="Zinc/RING finger domain, C3HC4 (zinc finger)"/>
    <property type="match status" value="1"/>
</dbReference>